<dbReference type="EMBL" id="LDSN01000051">
    <property type="protein sequence ID" value="KTT15715.1"/>
    <property type="molecule type" value="Genomic_DNA"/>
</dbReference>
<gene>
    <name evidence="1" type="ORF">NS96R_18350</name>
</gene>
<accession>A0AAJ0LH92</accession>
<reference evidence="1 2" key="1">
    <citation type="journal article" date="2016" name="Front. Microbiol.">
        <title>Genomic Resource of Rice Seed Associated Bacteria.</title>
        <authorList>
            <person name="Midha S."/>
            <person name="Bansal K."/>
            <person name="Sharma S."/>
            <person name="Kumar N."/>
            <person name="Patil P.P."/>
            <person name="Chaudhry V."/>
            <person name="Patil P.B."/>
        </authorList>
    </citation>
    <scope>NUCLEOTIDE SEQUENCE [LARGE SCALE GENOMIC DNA]</scope>
    <source>
        <strain evidence="1 2">NS96</strain>
    </source>
</reference>
<dbReference type="AlphaFoldDB" id="A0AAJ0LH92"/>
<dbReference type="RefSeq" id="WP_058639618.1">
    <property type="nucleotide sequence ID" value="NZ_LDSN01000051.1"/>
</dbReference>
<sequence length="91" mass="10009">MKRKLPKISITISPEVLDDLDFVAGRLSISRSALIGSMLPEGLHALRELAELLPLNPTPEDVVRLRGESELVVRSRIESLKGMADDLFSGQ</sequence>
<organism evidence="1 2">
    <name type="scientific">Pseudomonas parafulva</name>
    <dbReference type="NCBI Taxonomy" id="157782"/>
    <lineage>
        <taxon>Bacteria</taxon>
        <taxon>Pseudomonadati</taxon>
        <taxon>Pseudomonadota</taxon>
        <taxon>Gammaproteobacteria</taxon>
        <taxon>Pseudomonadales</taxon>
        <taxon>Pseudomonadaceae</taxon>
        <taxon>Pseudomonas</taxon>
    </lineage>
</organism>
<evidence type="ECO:0000313" key="2">
    <source>
        <dbReference type="Proteomes" id="UP000071644"/>
    </source>
</evidence>
<evidence type="ECO:0000313" key="1">
    <source>
        <dbReference type="EMBL" id="KTT15715.1"/>
    </source>
</evidence>
<protein>
    <submittedName>
        <fullName evidence="1">Uncharacterized protein</fullName>
    </submittedName>
</protein>
<name>A0AAJ0LH92_9PSED</name>
<proteinExistence type="predicted"/>
<comment type="caution">
    <text evidence="1">The sequence shown here is derived from an EMBL/GenBank/DDBJ whole genome shotgun (WGS) entry which is preliminary data.</text>
</comment>
<dbReference type="Proteomes" id="UP000071644">
    <property type="component" value="Unassembled WGS sequence"/>
</dbReference>